<accession>A0A6M3L5S8</accession>
<reference evidence="2" key="1">
    <citation type="submission" date="2020-03" db="EMBL/GenBank/DDBJ databases">
        <title>The deep terrestrial virosphere.</title>
        <authorList>
            <person name="Holmfeldt K."/>
            <person name="Nilsson E."/>
            <person name="Simone D."/>
            <person name="Lopez-Fernandez M."/>
            <person name="Wu X."/>
            <person name="de Brujin I."/>
            <person name="Lundin D."/>
            <person name="Andersson A."/>
            <person name="Bertilsson S."/>
            <person name="Dopson M."/>
        </authorList>
    </citation>
    <scope>NUCLEOTIDE SEQUENCE</scope>
    <source>
        <strain evidence="1">MM415A01070</strain>
        <strain evidence="2">MM415B02680</strain>
    </source>
</reference>
<protein>
    <submittedName>
        <fullName evidence="2">Uncharacterized protein</fullName>
    </submittedName>
</protein>
<dbReference type="EMBL" id="MT142806">
    <property type="protein sequence ID" value="QJA88824.1"/>
    <property type="molecule type" value="Genomic_DNA"/>
</dbReference>
<gene>
    <name evidence="1" type="ORF">MM415A01070_0004</name>
    <name evidence="2" type="ORF">MM415B02680_0003</name>
</gene>
<proteinExistence type="predicted"/>
<dbReference type="AlphaFoldDB" id="A0A6M3L5S8"/>
<dbReference type="EMBL" id="MT142337">
    <property type="protein sequence ID" value="QJA78437.1"/>
    <property type="molecule type" value="Genomic_DNA"/>
</dbReference>
<evidence type="ECO:0000313" key="2">
    <source>
        <dbReference type="EMBL" id="QJA88824.1"/>
    </source>
</evidence>
<evidence type="ECO:0000313" key="1">
    <source>
        <dbReference type="EMBL" id="QJA78437.1"/>
    </source>
</evidence>
<name>A0A6M3L5S8_9ZZZZ</name>
<organism evidence="2">
    <name type="scientific">viral metagenome</name>
    <dbReference type="NCBI Taxonomy" id="1070528"/>
    <lineage>
        <taxon>unclassified sequences</taxon>
        <taxon>metagenomes</taxon>
        <taxon>organismal metagenomes</taxon>
    </lineage>
</organism>
<sequence>MKALEELADEQLVNMLRDWSWKYGFYEAKHSYSEAEFAQGQALTHSEEVLRRLRKG</sequence>